<dbReference type="InterPro" id="IPR036236">
    <property type="entry name" value="Znf_C2H2_sf"/>
</dbReference>
<dbReference type="InterPro" id="IPR013087">
    <property type="entry name" value="Znf_C2H2_type"/>
</dbReference>
<dbReference type="SUPFAM" id="SSF57667">
    <property type="entry name" value="beta-beta-alpha zinc fingers"/>
    <property type="match status" value="1"/>
</dbReference>
<dbReference type="Gene3D" id="3.30.160.60">
    <property type="entry name" value="Classic Zinc Finger"/>
    <property type="match status" value="1"/>
</dbReference>
<feature type="compositionally biased region" description="Gly residues" evidence="1">
    <location>
        <begin position="17"/>
        <end position="27"/>
    </location>
</feature>
<proteinExistence type="predicted"/>
<dbReference type="RefSeq" id="XP_006824658.1">
    <property type="nucleotide sequence ID" value="XM_006824595.1"/>
</dbReference>
<evidence type="ECO:0000259" key="2">
    <source>
        <dbReference type="Pfam" id="PF12874"/>
    </source>
</evidence>
<feature type="region of interest" description="Disordered" evidence="1">
    <location>
        <begin position="13"/>
        <end position="48"/>
    </location>
</feature>
<keyword evidence="3" id="KW-1185">Reference proteome</keyword>
<protein>
    <submittedName>
        <fullName evidence="4">Uncharacterized protein LOC102809588</fullName>
    </submittedName>
</protein>
<sequence>MYTNFTSGDSVSFDYGHGQGGGTGGSTTTGTEQENFTGDEVSKAPAAAVEKVKTETPKLLRDGPTFPDEFFCHVCDAKCTSDVVYQQHLKGARHKKVQSDTCYQVIECSSITKCLLF</sequence>
<name>A0ABM0MXB7_SACKO</name>
<dbReference type="GeneID" id="102809588"/>
<dbReference type="Pfam" id="PF12874">
    <property type="entry name" value="zf-met"/>
    <property type="match status" value="1"/>
</dbReference>
<evidence type="ECO:0000313" key="3">
    <source>
        <dbReference type="Proteomes" id="UP000694865"/>
    </source>
</evidence>
<reference evidence="4" key="1">
    <citation type="submission" date="2025-08" db="UniProtKB">
        <authorList>
            <consortium name="RefSeq"/>
        </authorList>
    </citation>
    <scope>IDENTIFICATION</scope>
    <source>
        <tissue evidence="4">Testes</tissue>
    </source>
</reference>
<gene>
    <name evidence="4" type="primary">LOC102809588</name>
</gene>
<accession>A0ABM0MXB7</accession>
<evidence type="ECO:0000313" key="4">
    <source>
        <dbReference type="RefSeq" id="XP_006824658.1"/>
    </source>
</evidence>
<organism evidence="3 4">
    <name type="scientific">Saccoglossus kowalevskii</name>
    <name type="common">Acorn worm</name>
    <dbReference type="NCBI Taxonomy" id="10224"/>
    <lineage>
        <taxon>Eukaryota</taxon>
        <taxon>Metazoa</taxon>
        <taxon>Hemichordata</taxon>
        <taxon>Enteropneusta</taxon>
        <taxon>Harrimaniidae</taxon>
        <taxon>Saccoglossus</taxon>
    </lineage>
</organism>
<feature type="domain" description="C2H2-type" evidence="2">
    <location>
        <begin position="70"/>
        <end position="94"/>
    </location>
</feature>
<evidence type="ECO:0000256" key="1">
    <source>
        <dbReference type="SAM" id="MobiDB-lite"/>
    </source>
</evidence>
<dbReference type="Proteomes" id="UP000694865">
    <property type="component" value="Unplaced"/>
</dbReference>